<proteinExistence type="predicted"/>
<evidence type="ECO:0000313" key="1">
    <source>
        <dbReference type="EMBL" id="WPU66900.1"/>
    </source>
</evidence>
<accession>A0AAX4HVB4</accession>
<dbReference type="Proteomes" id="UP001324634">
    <property type="component" value="Chromosome"/>
</dbReference>
<dbReference type="AlphaFoldDB" id="A0AAX4HVB4"/>
<dbReference type="InterPro" id="IPR029063">
    <property type="entry name" value="SAM-dependent_MTases_sf"/>
</dbReference>
<keyword evidence="2" id="KW-1185">Reference proteome</keyword>
<organism evidence="1 2">
    <name type="scientific">Peredibacter starrii</name>
    <dbReference type="NCBI Taxonomy" id="28202"/>
    <lineage>
        <taxon>Bacteria</taxon>
        <taxon>Pseudomonadati</taxon>
        <taxon>Bdellovibrionota</taxon>
        <taxon>Bacteriovoracia</taxon>
        <taxon>Bacteriovoracales</taxon>
        <taxon>Bacteriovoracaceae</taxon>
        <taxon>Peredibacter</taxon>
    </lineage>
</organism>
<gene>
    <name evidence="1" type="ORF">SOO65_09070</name>
</gene>
<sequence>MEPTRIVHCDDALVWLRQTPPLEGCSLIASMPDISEFPQYTLPQWKEWFQSTAELVMSKTPDDGVAIFFQSDIKVEGTWVDKAYIVQKAAEKVGLELLWHKIFCRAPAGMITFGRPAYSHMLCFSKNVRVDVSKSTPDVIPDLGEKTWERGMGFEASLLASKFILKQTNSKTVVHPFCGEGSMMAVANFVGLNAVGIERSPKRAERARLLQVAPDGKSFLQEG</sequence>
<dbReference type="SUPFAM" id="SSF53335">
    <property type="entry name" value="S-adenosyl-L-methionine-dependent methyltransferases"/>
    <property type="match status" value="1"/>
</dbReference>
<dbReference type="KEGG" id="psti:SOO65_09070"/>
<evidence type="ECO:0000313" key="2">
    <source>
        <dbReference type="Proteomes" id="UP001324634"/>
    </source>
</evidence>
<reference evidence="1 2" key="1">
    <citation type="submission" date="2023-11" db="EMBL/GenBank/DDBJ databases">
        <title>Peredibacter starrii A3.12.</title>
        <authorList>
            <person name="Mitchell R.J."/>
        </authorList>
    </citation>
    <scope>NUCLEOTIDE SEQUENCE [LARGE SCALE GENOMIC DNA]</scope>
    <source>
        <strain evidence="1 2">A3.12</strain>
    </source>
</reference>
<dbReference type="EMBL" id="CP139487">
    <property type="protein sequence ID" value="WPU66900.1"/>
    <property type="molecule type" value="Genomic_DNA"/>
</dbReference>
<dbReference type="Gene3D" id="3.40.50.150">
    <property type="entry name" value="Vaccinia Virus protein VP39"/>
    <property type="match status" value="1"/>
</dbReference>
<name>A0AAX4HVB4_9BACT</name>
<dbReference type="RefSeq" id="WP_321399567.1">
    <property type="nucleotide sequence ID" value="NZ_CP139487.1"/>
</dbReference>
<protein>
    <recommendedName>
        <fullName evidence="3">SAM-dependent methyltransferase</fullName>
    </recommendedName>
</protein>
<evidence type="ECO:0008006" key="3">
    <source>
        <dbReference type="Google" id="ProtNLM"/>
    </source>
</evidence>